<dbReference type="InterPro" id="IPR005749">
    <property type="entry name" value="Ribosomal_uL15_bac-type"/>
</dbReference>
<dbReference type="CDD" id="cd06866">
    <property type="entry name" value="PX_SNX8_Mvp1p_like"/>
    <property type="match status" value="1"/>
</dbReference>
<dbReference type="NCBIfam" id="TIGR01071">
    <property type="entry name" value="rplO_bact"/>
    <property type="match status" value="1"/>
</dbReference>
<feature type="compositionally biased region" description="Polar residues" evidence="12">
    <location>
        <begin position="546"/>
        <end position="559"/>
    </location>
</feature>
<dbReference type="GO" id="GO:0015934">
    <property type="term" value="C:large ribosomal subunit"/>
    <property type="evidence" value="ECO:0007669"/>
    <property type="project" value="InterPro"/>
</dbReference>
<dbReference type="InterPro" id="IPR001683">
    <property type="entry name" value="PX_dom"/>
</dbReference>
<feature type="region of interest" description="Disordered" evidence="12">
    <location>
        <begin position="540"/>
        <end position="699"/>
    </location>
</feature>
<dbReference type="GO" id="GO:0005829">
    <property type="term" value="C:cytosol"/>
    <property type="evidence" value="ECO:0007669"/>
    <property type="project" value="GOC"/>
</dbReference>
<protein>
    <recommendedName>
        <fullName evidence="5">Sorting nexin MVP1</fullName>
    </recommendedName>
</protein>
<dbReference type="FunFam" id="3.30.1520.10:FF:000037">
    <property type="entry name" value="Sorting nexin mvp-1"/>
    <property type="match status" value="1"/>
</dbReference>
<reference evidence="14 15" key="1">
    <citation type="submission" date="2018-06" db="EMBL/GenBank/DDBJ databases">
        <title>Genome Sequence of the Brown Rot Fungal Pathogen Monilinia fructigena.</title>
        <authorList>
            <person name="Landi L."/>
            <person name="De Miccolis Angelini R.M."/>
            <person name="Pollastro S."/>
            <person name="Abate D."/>
            <person name="Faretra F."/>
            <person name="Romanazzi G."/>
        </authorList>
    </citation>
    <scope>NUCLEOTIDE SEQUENCE [LARGE SCALE GENOMIC DNA]</scope>
    <source>
        <strain evidence="14 15">Mfrg269</strain>
    </source>
</reference>
<feature type="compositionally biased region" description="Basic residues" evidence="12">
    <location>
        <begin position="65"/>
        <end position="79"/>
    </location>
</feature>
<comment type="caution">
    <text evidence="14">The sequence shown here is derived from an EMBL/GenBank/DDBJ whole genome shotgun (WGS) entry which is preliminary data.</text>
</comment>
<dbReference type="GO" id="GO:0003735">
    <property type="term" value="F:structural constituent of ribosome"/>
    <property type="evidence" value="ECO:0007669"/>
    <property type="project" value="InterPro"/>
</dbReference>
<dbReference type="Pfam" id="PF00828">
    <property type="entry name" value="Ribosomal_L27A"/>
    <property type="match status" value="1"/>
</dbReference>
<dbReference type="FunFam" id="3.100.10.10:FF:000011">
    <property type="entry name" value="50S ribosomal subunit protein L15"/>
    <property type="match status" value="1"/>
</dbReference>
<keyword evidence="8" id="KW-0653">Protein transport</keyword>
<evidence type="ECO:0000313" key="14">
    <source>
        <dbReference type="EMBL" id="RAL64826.1"/>
    </source>
</evidence>
<dbReference type="PROSITE" id="PS50195">
    <property type="entry name" value="PX"/>
    <property type="match status" value="1"/>
</dbReference>
<dbReference type="InterPro" id="IPR030878">
    <property type="entry name" value="Ribosomal_uL15"/>
</dbReference>
<gene>
    <name evidence="14" type="ORF">DID88_001423</name>
</gene>
<dbReference type="Pfam" id="PF19566">
    <property type="entry name" value="Snx8_BAR_dom"/>
    <property type="match status" value="1"/>
</dbReference>
<evidence type="ECO:0000256" key="10">
    <source>
        <dbReference type="ARBA" id="ARBA00023136"/>
    </source>
</evidence>
<feature type="compositionally biased region" description="Polar residues" evidence="12">
    <location>
        <begin position="654"/>
        <end position="665"/>
    </location>
</feature>
<dbReference type="HAMAP" id="MF_01341">
    <property type="entry name" value="Ribosomal_uL15"/>
    <property type="match status" value="1"/>
</dbReference>
<dbReference type="InterPro" id="IPR035704">
    <property type="entry name" value="SNX8/Mvp1_PX"/>
</dbReference>
<keyword evidence="15" id="KW-1185">Reference proteome</keyword>
<name>A0A395IXV0_9HELO</name>
<dbReference type="InterPro" id="IPR045734">
    <property type="entry name" value="Snx8_BAR_dom"/>
</dbReference>
<feature type="domain" description="PX" evidence="13">
    <location>
        <begin position="705"/>
        <end position="814"/>
    </location>
</feature>
<dbReference type="Gene3D" id="3.30.1520.10">
    <property type="entry name" value="Phox-like domain"/>
    <property type="match status" value="1"/>
</dbReference>
<dbReference type="GO" id="GO:0016020">
    <property type="term" value="C:membrane"/>
    <property type="evidence" value="ECO:0007669"/>
    <property type="project" value="UniProtKB-SubCell"/>
</dbReference>
<evidence type="ECO:0000256" key="9">
    <source>
        <dbReference type="ARBA" id="ARBA00022980"/>
    </source>
</evidence>
<dbReference type="Proteomes" id="UP000249056">
    <property type="component" value="Unassembled WGS sequence"/>
</dbReference>
<dbReference type="GO" id="GO:0006412">
    <property type="term" value="P:translation"/>
    <property type="evidence" value="ECO:0007669"/>
    <property type="project" value="InterPro"/>
</dbReference>
<keyword evidence="9" id="KW-0689">Ribosomal protein</keyword>
<keyword evidence="7" id="KW-0963">Cytoplasm</keyword>
<evidence type="ECO:0000256" key="7">
    <source>
        <dbReference type="ARBA" id="ARBA00022490"/>
    </source>
</evidence>
<dbReference type="InterPro" id="IPR021131">
    <property type="entry name" value="Ribosomal_uL15/eL18"/>
</dbReference>
<dbReference type="EMBL" id="QKRW01000012">
    <property type="protein sequence ID" value="RAL64826.1"/>
    <property type="molecule type" value="Genomic_DNA"/>
</dbReference>
<sequence length="1052" mass="117251">MSPRLPALTAYCRSAPTLVTPVASFLAPLIQSRNASILSNLSDNPGAYNKRIRRGRGPSSGKGKTSGRGHKGQKQHGKVPARFQGGQTPQDIVQGVRGFENHFSVDMSPINLNRIQEWIDQGRLDPTRPITLKELADSRCLHGVKDGVKLLARGKEELKTPINILVSRASATAIEAVEAIGGTVTTRFYTKPAIKRLLAAASAASPFSYRLPDPTSRKDIEYYRDPAHRGYLSHQVEEGQGPSLFFRAPRTGNFQKKSKKAGTAAAARDNRICVDTMLFDQRPAKLNLKGNIWRPSNSGSLQIQPYARLHEYEQVTRYVQAFPRLEQKLPSLQASKILKTITSDNDVTIQNYSTLTYCTYLYIPENRRDIMSLFGEIDEPAAARNPTKSRLSLFDDEPSSIPGSKSSLFADDDDISGGSPWNTSVPKKLAREDLLKTLLPTSDVPESYIDIFDDMIKDGKGSNGKLSADDVESLLFTAGLNSDKISWILTIIIPSGGEPRDLERNEVNVLLALIGLAQEEEDIQDITLDGVDERRRNLPVPHFITSDPTTASPPSNFGPSISDEVPVKLPQRPLTPPSDSLEFPESDPWGSPALHKGHNHASPRSNGAPTNGTREPVRTTSNFTTSSADGSNGSRHQQSIIAPAEPAIGGWGSYDTNPNFNNSATPPVGESGGFGGDGGEGERSEEPAPQARTFGGGRVTGNGVEENIVVTLLAEKEGMFLFQHHNYQVTSVRRGSKVVRRYSDFVWLLDCLQKRFPFRQIPLLPPKRVAAAESSFMEKRRRGLARFSNALVRHPVLSQEQLVIMFLTVPTHQELAVRRKQATISIQEEFVGRPLHQTGRLFTTYFERSLRSDAKWYPKICRCMRPSWDQGVLEDLKRQRDSLVSMRDMFDRRDRYDKDNIPYLERRFRTMRIKLVTIRAKPEHLVKPGEIERVTEAIIKDKESISTEPRLAQERVKYSELQADNWKQLQEELENSQATGWKLDAACDSFFQANGNSSTQVKEIESLTKLFESYRTFSDEVDTASLKGGRNLVLIPTKSKVIHRESLKLIVG</sequence>
<dbReference type="GO" id="GO:0005768">
    <property type="term" value="C:endosome"/>
    <property type="evidence" value="ECO:0007669"/>
    <property type="project" value="TreeGrafter"/>
</dbReference>
<evidence type="ECO:0000256" key="2">
    <source>
        <dbReference type="ARBA" id="ARBA00004496"/>
    </source>
</evidence>
<keyword evidence="10" id="KW-0472">Membrane</keyword>
<evidence type="ECO:0000256" key="4">
    <source>
        <dbReference type="ARBA" id="ARBA00010883"/>
    </source>
</evidence>
<accession>A0A395IXV0</accession>
<evidence type="ECO:0000256" key="6">
    <source>
        <dbReference type="ARBA" id="ARBA00022448"/>
    </source>
</evidence>
<dbReference type="SMART" id="SM00312">
    <property type="entry name" value="PX"/>
    <property type="match status" value="1"/>
</dbReference>
<keyword evidence="6" id="KW-0813">Transport</keyword>
<dbReference type="GO" id="GO:0032266">
    <property type="term" value="F:phosphatidylinositol-3-phosphate binding"/>
    <property type="evidence" value="ECO:0007669"/>
    <property type="project" value="TreeGrafter"/>
</dbReference>
<dbReference type="SUPFAM" id="SSF52080">
    <property type="entry name" value="Ribosomal proteins L15p and L18e"/>
    <property type="match status" value="1"/>
</dbReference>
<organism evidence="14 15">
    <name type="scientific">Monilinia fructigena</name>
    <dbReference type="NCBI Taxonomy" id="38457"/>
    <lineage>
        <taxon>Eukaryota</taxon>
        <taxon>Fungi</taxon>
        <taxon>Dikarya</taxon>
        <taxon>Ascomycota</taxon>
        <taxon>Pezizomycotina</taxon>
        <taxon>Leotiomycetes</taxon>
        <taxon>Helotiales</taxon>
        <taxon>Sclerotiniaceae</taxon>
        <taxon>Monilinia</taxon>
    </lineage>
</organism>
<dbReference type="Gene3D" id="3.100.10.10">
    <property type="match status" value="1"/>
</dbReference>
<evidence type="ECO:0000256" key="12">
    <source>
        <dbReference type="SAM" id="MobiDB-lite"/>
    </source>
</evidence>
<dbReference type="Pfam" id="PF00787">
    <property type="entry name" value="PX"/>
    <property type="match status" value="1"/>
</dbReference>
<dbReference type="SUPFAM" id="SSF64268">
    <property type="entry name" value="PX domain"/>
    <property type="match status" value="1"/>
</dbReference>
<dbReference type="InterPro" id="IPR036227">
    <property type="entry name" value="Ribosomal_uL15/eL18_sf"/>
</dbReference>
<evidence type="ECO:0000256" key="3">
    <source>
        <dbReference type="ARBA" id="ARBA00007320"/>
    </source>
</evidence>
<evidence type="ECO:0000259" key="13">
    <source>
        <dbReference type="PROSITE" id="PS50195"/>
    </source>
</evidence>
<dbReference type="PANTHER" id="PTHR47554">
    <property type="entry name" value="SORTING NEXIN MVP1"/>
    <property type="match status" value="1"/>
</dbReference>
<proteinExistence type="inferred from homology"/>
<dbReference type="OrthoDB" id="10064318at2759"/>
<comment type="similarity">
    <text evidence="3">Belongs to the universal ribosomal protein uL15 family.</text>
</comment>
<dbReference type="GO" id="GO:0006623">
    <property type="term" value="P:protein targeting to vacuole"/>
    <property type="evidence" value="ECO:0007669"/>
    <property type="project" value="TreeGrafter"/>
</dbReference>
<comment type="subcellular location">
    <subcellularLocation>
        <location evidence="2">Cytoplasm</location>
    </subcellularLocation>
    <subcellularLocation>
        <location evidence="1">Membrane</location>
        <topology evidence="1">Peripheral membrane protein</topology>
        <orientation evidence="1">Cytoplasmic side</orientation>
    </subcellularLocation>
</comment>
<keyword evidence="11" id="KW-0687">Ribonucleoprotein</keyword>
<feature type="compositionally biased region" description="Polar residues" evidence="12">
    <location>
        <begin position="602"/>
        <end position="640"/>
    </location>
</feature>
<evidence type="ECO:0000256" key="5">
    <source>
        <dbReference type="ARBA" id="ARBA00014268"/>
    </source>
</evidence>
<comment type="similarity">
    <text evidence="4">Belongs to the sorting nexin family.</text>
</comment>
<feature type="region of interest" description="Disordered" evidence="12">
    <location>
        <begin position="40"/>
        <end position="87"/>
    </location>
</feature>
<evidence type="ECO:0000256" key="8">
    <source>
        <dbReference type="ARBA" id="ARBA00022927"/>
    </source>
</evidence>
<evidence type="ECO:0000256" key="1">
    <source>
        <dbReference type="ARBA" id="ARBA00004287"/>
    </source>
</evidence>
<dbReference type="InterPro" id="IPR036871">
    <property type="entry name" value="PX_dom_sf"/>
</dbReference>
<evidence type="ECO:0000313" key="15">
    <source>
        <dbReference type="Proteomes" id="UP000249056"/>
    </source>
</evidence>
<dbReference type="InterPro" id="IPR028662">
    <property type="entry name" value="SNX8/Mvp1"/>
</dbReference>
<evidence type="ECO:0000256" key="11">
    <source>
        <dbReference type="ARBA" id="ARBA00023274"/>
    </source>
</evidence>
<dbReference type="GO" id="GO:0042147">
    <property type="term" value="P:retrograde transport, endosome to Golgi"/>
    <property type="evidence" value="ECO:0007669"/>
    <property type="project" value="InterPro"/>
</dbReference>
<dbReference type="PANTHER" id="PTHR47554:SF1">
    <property type="entry name" value="SORTING NEXIN MVP1"/>
    <property type="match status" value="1"/>
</dbReference>
<dbReference type="AlphaFoldDB" id="A0A395IXV0"/>